<sequence length="203" mass="20821">MTMEFWITAIVVTATPGTGSLFTVAAGVARGARASVVAAVGCTLGIVPHLVLAASGAALVVSTSAVAFEVLKWGGVVYLLYMAVSMLRNSGALSAGDDAPPSSALRTIGTAILINLLNPKLTLFFLALLPQFLDPGSSGAFVATLTFGAAFMAVTFAIFVGYGLTAAAVRQHITSRPRVLLSVQRLFALSFLGLAARLAFATV</sequence>
<dbReference type="PANTHER" id="PTHR30086">
    <property type="entry name" value="ARGININE EXPORTER PROTEIN ARGO"/>
    <property type="match status" value="1"/>
</dbReference>
<dbReference type="PANTHER" id="PTHR30086:SF14">
    <property type="entry name" value="HOMOSERINE_HOMOSERINE LACTONE EFFLUX PROTEIN"/>
    <property type="match status" value="1"/>
</dbReference>
<feature type="transmembrane region" description="Helical" evidence="6">
    <location>
        <begin position="108"/>
        <end position="129"/>
    </location>
</feature>
<keyword evidence="3 6" id="KW-0812">Transmembrane</keyword>
<reference evidence="7 8" key="1">
    <citation type="submission" date="2024-10" db="EMBL/GenBank/DDBJ databases">
        <authorList>
            <person name="Riesco R."/>
        </authorList>
    </citation>
    <scope>NUCLEOTIDE SEQUENCE [LARGE SCALE GENOMIC DNA]</scope>
    <source>
        <strain evidence="7 8">NCIMB 15449</strain>
    </source>
</reference>
<protein>
    <submittedName>
        <fullName evidence="7">LysE family translocator</fullName>
    </submittedName>
</protein>
<feature type="transmembrane region" description="Helical" evidence="6">
    <location>
        <begin position="179"/>
        <end position="200"/>
    </location>
</feature>
<proteinExistence type="predicted"/>
<dbReference type="PIRSF" id="PIRSF006324">
    <property type="entry name" value="LeuE"/>
    <property type="match status" value="1"/>
</dbReference>
<comment type="caution">
    <text evidence="7">The sequence shown here is derived from an EMBL/GenBank/DDBJ whole genome shotgun (WGS) entry which is preliminary data.</text>
</comment>
<feature type="transmembrane region" description="Helical" evidence="6">
    <location>
        <begin position="141"/>
        <end position="167"/>
    </location>
</feature>
<evidence type="ECO:0000256" key="5">
    <source>
        <dbReference type="ARBA" id="ARBA00023136"/>
    </source>
</evidence>
<organism evidence="7 8">
    <name type="scientific">Antrihabitans spumae</name>
    <dbReference type="NCBI Taxonomy" id="3373370"/>
    <lineage>
        <taxon>Bacteria</taxon>
        <taxon>Bacillati</taxon>
        <taxon>Actinomycetota</taxon>
        <taxon>Actinomycetes</taxon>
        <taxon>Mycobacteriales</taxon>
        <taxon>Nocardiaceae</taxon>
        <taxon>Antrihabitans</taxon>
    </lineage>
</organism>
<comment type="subcellular location">
    <subcellularLocation>
        <location evidence="1">Cell membrane</location>
        <topology evidence="1">Multi-pass membrane protein</topology>
    </subcellularLocation>
</comment>
<keyword evidence="2" id="KW-1003">Cell membrane</keyword>
<accession>A0ABW7JU92</accession>
<evidence type="ECO:0000256" key="6">
    <source>
        <dbReference type="SAM" id="Phobius"/>
    </source>
</evidence>
<dbReference type="EMBL" id="JBIMSO010000115">
    <property type="protein sequence ID" value="MFH5211433.1"/>
    <property type="molecule type" value="Genomic_DNA"/>
</dbReference>
<gene>
    <name evidence="7" type="ORF">ACHIPZ_24990</name>
</gene>
<feature type="transmembrane region" description="Helical" evidence="6">
    <location>
        <begin position="6"/>
        <end position="29"/>
    </location>
</feature>
<evidence type="ECO:0000256" key="1">
    <source>
        <dbReference type="ARBA" id="ARBA00004651"/>
    </source>
</evidence>
<evidence type="ECO:0000256" key="2">
    <source>
        <dbReference type="ARBA" id="ARBA00022475"/>
    </source>
</evidence>
<evidence type="ECO:0000256" key="3">
    <source>
        <dbReference type="ARBA" id="ARBA00022692"/>
    </source>
</evidence>
<dbReference type="Pfam" id="PF01810">
    <property type="entry name" value="LysE"/>
    <property type="match status" value="1"/>
</dbReference>
<dbReference type="InterPro" id="IPR001123">
    <property type="entry name" value="LeuE-type"/>
</dbReference>
<feature type="transmembrane region" description="Helical" evidence="6">
    <location>
        <begin position="36"/>
        <end position="58"/>
    </location>
</feature>
<feature type="transmembrane region" description="Helical" evidence="6">
    <location>
        <begin position="70"/>
        <end position="87"/>
    </location>
</feature>
<evidence type="ECO:0000256" key="4">
    <source>
        <dbReference type="ARBA" id="ARBA00022989"/>
    </source>
</evidence>
<evidence type="ECO:0000313" key="7">
    <source>
        <dbReference type="EMBL" id="MFH5211433.1"/>
    </source>
</evidence>
<dbReference type="Proteomes" id="UP001609175">
    <property type="component" value="Unassembled WGS sequence"/>
</dbReference>
<evidence type="ECO:0000313" key="8">
    <source>
        <dbReference type="Proteomes" id="UP001609175"/>
    </source>
</evidence>
<keyword evidence="5 6" id="KW-0472">Membrane</keyword>
<keyword evidence="4 6" id="KW-1133">Transmembrane helix</keyword>
<name>A0ABW7JU92_9NOCA</name>
<dbReference type="RefSeq" id="WP_395117911.1">
    <property type="nucleotide sequence ID" value="NZ_JBIMSO010000115.1"/>
</dbReference>